<proteinExistence type="predicted"/>
<protein>
    <submittedName>
        <fullName evidence="1">Uncharacterized protein</fullName>
    </submittedName>
</protein>
<evidence type="ECO:0000313" key="2">
    <source>
        <dbReference type="Proteomes" id="UP000636661"/>
    </source>
</evidence>
<keyword evidence="2" id="KW-1185">Reference proteome</keyword>
<evidence type="ECO:0000313" key="1">
    <source>
        <dbReference type="EMBL" id="GGU62684.1"/>
    </source>
</evidence>
<reference evidence="1" key="1">
    <citation type="journal article" date="2014" name="Int. J. Syst. Evol. Microbiol.">
        <title>Complete genome sequence of Corynebacterium casei LMG S-19264T (=DSM 44701T), isolated from a smear-ripened cheese.</title>
        <authorList>
            <consortium name="US DOE Joint Genome Institute (JGI-PGF)"/>
            <person name="Walter F."/>
            <person name="Albersmeier A."/>
            <person name="Kalinowski J."/>
            <person name="Ruckert C."/>
        </authorList>
    </citation>
    <scope>NUCLEOTIDE SEQUENCE</scope>
    <source>
        <strain evidence="1">JCM 4391</strain>
    </source>
</reference>
<dbReference type="Proteomes" id="UP000636661">
    <property type="component" value="Unassembled WGS sequence"/>
</dbReference>
<dbReference type="RefSeq" id="WP_189554362.1">
    <property type="nucleotide sequence ID" value="NZ_BMTP01000020.1"/>
</dbReference>
<name>A0A918I3X6_9ACTN</name>
<comment type="caution">
    <text evidence="1">The sequence shown here is derived from an EMBL/GenBank/DDBJ whole genome shotgun (WGS) entry which is preliminary data.</text>
</comment>
<accession>A0A918I3X6</accession>
<dbReference type="AlphaFoldDB" id="A0A918I3X6"/>
<sequence>MTGPGRRAPSARRLAVPLDELSAAILRRYRRDGSDADTIRRALRLLAQADGHLTPAGRLITDRAQGRHP</sequence>
<reference evidence="1" key="2">
    <citation type="submission" date="2020-09" db="EMBL/GenBank/DDBJ databases">
        <authorList>
            <person name="Sun Q."/>
            <person name="Ohkuma M."/>
        </authorList>
    </citation>
    <scope>NUCLEOTIDE SEQUENCE</scope>
    <source>
        <strain evidence="1">JCM 4391</strain>
    </source>
</reference>
<gene>
    <name evidence="1" type="ORF">GCM10010274_59370</name>
</gene>
<dbReference type="EMBL" id="BMTP01000020">
    <property type="protein sequence ID" value="GGU62684.1"/>
    <property type="molecule type" value="Genomic_DNA"/>
</dbReference>
<organism evidence="1 2">
    <name type="scientific">Streptomyces lavendofoliae</name>
    <dbReference type="NCBI Taxonomy" id="67314"/>
    <lineage>
        <taxon>Bacteria</taxon>
        <taxon>Bacillati</taxon>
        <taxon>Actinomycetota</taxon>
        <taxon>Actinomycetes</taxon>
        <taxon>Kitasatosporales</taxon>
        <taxon>Streptomycetaceae</taxon>
        <taxon>Streptomyces</taxon>
    </lineage>
</organism>